<dbReference type="VEuPathDB" id="FungiDB:H257_19002"/>
<keyword evidence="1" id="KW-0812">Transmembrane</keyword>
<dbReference type="Proteomes" id="UP000284702">
    <property type="component" value="Unassembled WGS sequence"/>
</dbReference>
<proteinExistence type="predicted"/>
<reference evidence="2" key="1">
    <citation type="submission" date="2018-07" db="EMBL/GenBank/DDBJ databases">
        <title>Annotation of Aphanomyces astaci genome assembly.</title>
        <authorList>
            <person name="Studholme D.J."/>
        </authorList>
    </citation>
    <scope>NUCLEOTIDE SEQUENCE [LARGE SCALE GENOMIC DNA]</scope>
    <source>
        <strain evidence="2">Pc</strain>
    </source>
</reference>
<sequence length="200" mass="22714">MHMPQLGELRRVSLTLPMVKANPKVRRVPIDRSHAAAFQKLLSSFDEGDNVRRCIVTTPLNSMLQSIVSAVVTDIDNTKIARRDVQVLKADVDMFGDAMFQDHQRRLTDELACEHHRVKAHVLDLCLNHLTLQKYSKQNNVDEEKKAYPLTVYELSTLMNSLAHLHPFLGAMLRLLWAVGFIGCFRIIYGGMMSKSLGTR</sequence>
<comment type="caution">
    <text evidence="2">The sequence shown here is derived from an EMBL/GenBank/DDBJ whole genome shotgun (WGS) entry which is preliminary data.</text>
</comment>
<evidence type="ECO:0000256" key="1">
    <source>
        <dbReference type="SAM" id="Phobius"/>
    </source>
</evidence>
<keyword evidence="1" id="KW-1133">Transmembrane helix</keyword>
<protein>
    <submittedName>
        <fullName evidence="2">Uncharacterized protein</fullName>
    </submittedName>
</protein>
<keyword evidence="1" id="KW-0472">Membrane</keyword>
<keyword evidence="3" id="KW-1185">Reference proteome</keyword>
<evidence type="ECO:0000313" key="2">
    <source>
        <dbReference type="EMBL" id="RQM31056.1"/>
    </source>
</evidence>
<feature type="transmembrane region" description="Helical" evidence="1">
    <location>
        <begin position="168"/>
        <end position="189"/>
    </location>
</feature>
<dbReference type="EMBL" id="MZMZ02000274">
    <property type="protein sequence ID" value="RQM31056.1"/>
    <property type="molecule type" value="Genomic_DNA"/>
</dbReference>
<gene>
    <name evidence="2" type="ORF">B5M09_009470</name>
</gene>
<evidence type="ECO:0000313" key="3">
    <source>
        <dbReference type="Proteomes" id="UP000284702"/>
    </source>
</evidence>
<name>A0A3R7Y5X9_APHAT</name>
<organism evidence="2 3">
    <name type="scientific">Aphanomyces astaci</name>
    <name type="common">Crayfish plague agent</name>
    <dbReference type="NCBI Taxonomy" id="112090"/>
    <lineage>
        <taxon>Eukaryota</taxon>
        <taxon>Sar</taxon>
        <taxon>Stramenopiles</taxon>
        <taxon>Oomycota</taxon>
        <taxon>Saprolegniomycetes</taxon>
        <taxon>Saprolegniales</taxon>
        <taxon>Verrucalvaceae</taxon>
        <taxon>Aphanomyces</taxon>
    </lineage>
</organism>
<accession>A0A3R7Y5X9</accession>
<dbReference type="AlphaFoldDB" id="A0A3R7Y5X9"/>